<evidence type="ECO:0000256" key="1">
    <source>
        <dbReference type="SAM" id="MobiDB-lite"/>
    </source>
</evidence>
<gene>
    <name evidence="2" type="ORF">ATPR_3530</name>
</gene>
<protein>
    <submittedName>
        <fullName evidence="2">Uncharacterized protein</fullName>
    </submittedName>
</protein>
<dbReference type="AlphaFoldDB" id="F7VJI1"/>
<evidence type="ECO:0000313" key="3">
    <source>
        <dbReference type="Proteomes" id="UP000004319"/>
    </source>
</evidence>
<reference evidence="2 3" key="1">
    <citation type="journal article" date="2011" name="Biochem. Biophys. Res. Commun.">
        <title>Increased number of Arginine-based salt bridges contributes to the thermotolerance of thermotolerant acetic acid bacteria, Acetobacter tropicalis SKU1100.</title>
        <authorList>
            <person name="Matsutani M."/>
            <person name="Hirakawa H."/>
            <person name="Nishikura M."/>
            <person name="Soemphol W."/>
            <person name="Ali I.A.I."/>
            <person name="Yakushi T."/>
            <person name="Matsushita K."/>
        </authorList>
    </citation>
    <scope>NUCLEOTIDE SEQUENCE [LARGE SCALE GENOMIC DNA]</scope>
    <source>
        <strain evidence="2 3">NBRC 101654</strain>
    </source>
</reference>
<dbReference type="Proteomes" id="UP000004319">
    <property type="component" value="Unassembled WGS sequence"/>
</dbReference>
<feature type="compositionally biased region" description="Acidic residues" evidence="1">
    <location>
        <begin position="38"/>
        <end position="54"/>
    </location>
</feature>
<dbReference type="EMBL" id="BABS01000418">
    <property type="protein sequence ID" value="GAA10526.1"/>
    <property type="molecule type" value="Genomic_DNA"/>
</dbReference>
<proteinExistence type="predicted"/>
<evidence type="ECO:0000313" key="2">
    <source>
        <dbReference type="EMBL" id="GAA10526.1"/>
    </source>
</evidence>
<organism evidence="2 3">
    <name type="scientific">Acetobacter tropicalis NBRC 101654</name>
    <dbReference type="NCBI Taxonomy" id="749388"/>
    <lineage>
        <taxon>Bacteria</taxon>
        <taxon>Pseudomonadati</taxon>
        <taxon>Pseudomonadota</taxon>
        <taxon>Alphaproteobacteria</taxon>
        <taxon>Acetobacterales</taxon>
        <taxon>Acetobacteraceae</taxon>
        <taxon>Acetobacter</taxon>
    </lineage>
</organism>
<feature type="region of interest" description="Disordered" evidence="1">
    <location>
        <begin position="1"/>
        <end position="54"/>
    </location>
</feature>
<comment type="caution">
    <text evidence="2">The sequence shown here is derived from an EMBL/GenBank/DDBJ whole genome shotgun (WGS) entry which is preliminary data.</text>
</comment>
<accession>F7VJI1</accession>
<sequence length="54" mass="5547">MLTHSGGKRGSVVPLDESPDPMDVPGEGIVDGVGRDEEVADGGENEDEALASPR</sequence>
<name>F7VJI1_9PROT</name>